<evidence type="ECO:0000313" key="2">
    <source>
        <dbReference type="EMBL" id="BAH48292.1"/>
    </source>
</evidence>
<dbReference type="HOGENOM" id="CLU_1516758_0_0_11"/>
<evidence type="ECO:0000313" key="3">
    <source>
        <dbReference type="Proteomes" id="UP000002212"/>
    </source>
</evidence>
<proteinExistence type="predicted"/>
<dbReference type="AlphaFoldDB" id="C1AS43"/>
<dbReference type="Proteomes" id="UP000002212">
    <property type="component" value="Chromosome"/>
</dbReference>
<dbReference type="KEGG" id="rop:ROP_00450"/>
<dbReference type="EMBL" id="AP011115">
    <property type="protein sequence ID" value="BAH48292.1"/>
    <property type="molecule type" value="Genomic_DNA"/>
</dbReference>
<reference evidence="2 3" key="1">
    <citation type="submission" date="2009-03" db="EMBL/GenBank/DDBJ databases">
        <title>Comparison of the complete genome sequences of Rhodococcus erythropolis PR4 and Rhodococcus opacus B4.</title>
        <authorList>
            <person name="Takarada H."/>
            <person name="Sekine M."/>
            <person name="Hosoyama A."/>
            <person name="Yamada R."/>
            <person name="Fujisawa T."/>
            <person name="Omata S."/>
            <person name="Shimizu A."/>
            <person name="Tsukatani N."/>
            <person name="Tanikawa S."/>
            <person name="Fujita N."/>
            <person name="Harayama S."/>
        </authorList>
    </citation>
    <scope>NUCLEOTIDE SEQUENCE [LARGE SCALE GENOMIC DNA]</scope>
    <source>
        <strain evidence="2 3">B4</strain>
    </source>
</reference>
<accession>C1AS43</accession>
<protein>
    <submittedName>
        <fullName evidence="2">Hypothetical membrane protein</fullName>
    </submittedName>
</protein>
<keyword evidence="1" id="KW-0472">Membrane</keyword>
<name>C1AS43_RHOOB</name>
<keyword evidence="1" id="KW-0812">Transmembrane</keyword>
<keyword evidence="1" id="KW-1133">Transmembrane helix</keyword>
<dbReference type="InterPro" id="IPR046719">
    <property type="entry name" value="DUF6611"/>
</dbReference>
<dbReference type="PATRIC" id="fig|632772.20.peg.49"/>
<feature type="transmembrane region" description="Helical" evidence="1">
    <location>
        <begin position="102"/>
        <end position="122"/>
    </location>
</feature>
<sequence>MTGTNEDTPMTRRPARRISVLQAITEGIPTSSRWGRVDVTPLQIAQQQRSIRATLSIYPPGVTSRERTLMHLRKLGTTWVGLLGYLAVLVVAGIVLGVLGAAMAIAVLIALWAGIALATSGVNKDTRCLRIYARPGSVGGEMARLEEIATELDALDTANLDPVSYEAEWGRIYRQLA</sequence>
<dbReference type="Pfam" id="PF20315">
    <property type="entry name" value="DUF6611"/>
    <property type="match status" value="1"/>
</dbReference>
<dbReference type="RefSeq" id="WP_012687313.1">
    <property type="nucleotide sequence ID" value="NC_012522.1"/>
</dbReference>
<organism evidence="2 3">
    <name type="scientific">Rhodococcus opacus (strain B4)</name>
    <dbReference type="NCBI Taxonomy" id="632772"/>
    <lineage>
        <taxon>Bacteria</taxon>
        <taxon>Bacillati</taxon>
        <taxon>Actinomycetota</taxon>
        <taxon>Actinomycetes</taxon>
        <taxon>Mycobacteriales</taxon>
        <taxon>Nocardiaceae</taxon>
        <taxon>Rhodococcus</taxon>
    </lineage>
</organism>
<gene>
    <name evidence="2" type="ordered locus">ROP_00450</name>
</gene>
<evidence type="ECO:0000256" key="1">
    <source>
        <dbReference type="SAM" id="Phobius"/>
    </source>
</evidence>
<feature type="transmembrane region" description="Helical" evidence="1">
    <location>
        <begin position="75"/>
        <end position="96"/>
    </location>
</feature>